<dbReference type="Gene3D" id="3.50.50.60">
    <property type="entry name" value="FAD/NAD(P)-binding domain"/>
    <property type="match status" value="1"/>
</dbReference>
<dbReference type="InterPro" id="IPR055178">
    <property type="entry name" value="RsdA/BaiN/AoA(So)-like_dom"/>
</dbReference>
<dbReference type="EMBL" id="JAFNJU010000008">
    <property type="protein sequence ID" value="MBO1265622.1"/>
    <property type="molecule type" value="Genomic_DNA"/>
</dbReference>
<evidence type="ECO:0000313" key="6">
    <source>
        <dbReference type="EMBL" id="MBO1265622.1"/>
    </source>
</evidence>
<dbReference type="Gene3D" id="1.10.8.260">
    <property type="entry name" value="HI0933 insert domain-like"/>
    <property type="match status" value="1"/>
</dbReference>
<comment type="caution">
    <text evidence="6">The sequence shown here is derived from an EMBL/GenBank/DDBJ whole genome shotgun (WGS) entry which is preliminary data.</text>
</comment>
<feature type="domain" description="RsdA/BaiN/AoA(So)-like Rossmann fold-like" evidence="4">
    <location>
        <begin position="5"/>
        <end position="403"/>
    </location>
</feature>
<dbReference type="Pfam" id="PF22780">
    <property type="entry name" value="HI0933_like_1st"/>
    <property type="match status" value="1"/>
</dbReference>
<comment type="cofactor">
    <cofactor evidence="1">
        <name>FAD</name>
        <dbReference type="ChEBI" id="CHEBI:57692"/>
    </cofactor>
</comment>
<organism evidence="6 7">
    <name type="scientific">Proteiniclasticum aestuarii</name>
    <dbReference type="NCBI Taxonomy" id="2817862"/>
    <lineage>
        <taxon>Bacteria</taxon>
        <taxon>Bacillati</taxon>
        <taxon>Bacillota</taxon>
        <taxon>Clostridia</taxon>
        <taxon>Eubacteriales</taxon>
        <taxon>Clostridiaceae</taxon>
        <taxon>Proteiniclasticum</taxon>
    </lineage>
</organism>
<dbReference type="PANTHER" id="PTHR42887">
    <property type="entry name" value="OS12G0638800 PROTEIN"/>
    <property type="match status" value="1"/>
</dbReference>
<dbReference type="InterPro" id="IPR057661">
    <property type="entry name" value="RsdA/BaiN/AoA(So)_Rossmann"/>
</dbReference>
<evidence type="ECO:0000256" key="3">
    <source>
        <dbReference type="ARBA" id="ARBA00022827"/>
    </source>
</evidence>
<accession>A0A939H7B4</accession>
<dbReference type="SUPFAM" id="SSF51905">
    <property type="entry name" value="FAD/NAD(P)-binding domain"/>
    <property type="match status" value="1"/>
</dbReference>
<proteinExistence type="predicted"/>
<dbReference type="Proteomes" id="UP000664218">
    <property type="component" value="Unassembled WGS sequence"/>
</dbReference>
<dbReference type="Pfam" id="PF03486">
    <property type="entry name" value="HI0933_like"/>
    <property type="match status" value="1"/>
</dbReference>
<dbReference type="InterPro" id="IPR023166">
    <property type="entry name" value="BaiN-like_dom_sf"/>
</dbReference>
<dbReference type="RefSeq" id="WP_207600142.1">
    <property type="nucleotide sequence ID" value="NZ_JAFNJU010000008.1"/>
</dbReference>
<dbReference type="Gene3D" id="2.40.30.10">
    <property type="entry name" value="Translation factors"/>
    <property type="match status" value="1"/>
</dbReference>
<keyword evidence="2" id="KW-0285">Flavoprotein</keyword>
<reference evidence="6" key="1">
    <citation type="submission" date="2021-03" db="EMBL/GenBank/DDBJ databases">
        <title>Proteiniclasticum marinus sp. nov., isolated from tidal flat sediment.</title>
        <authorList>
            <person name="Namirimu T."/>
            <person name="Yang J.-A."/>
            <person name="Yang S.-H."/>
            <person name="Kim Y.-J."/>
            <person name="Kwon K.K."/>
        </authorList>
    </citation>
    <scope>NUCLEOTIDE SEQUENCE</scope>
    <source>
        <strain evidence="6">SCR006</strain>
    </source>
</reference>
<keyword evidence="3" id="KW-0274">FAD</keyword>
<dbReference type="SUPFAM" id="SSF160996">
    <property type="entry name" value="HI0933 insert domain-like"/>
    <property type="match status" value="1"/>
</dbReference>
<dbReference type="InterPro" id="IPR036188">
    <property type="entry name" value="FAD/NAD-bd_sf"/>
</dbReference>
<evidence type="ECO:0000256" key="2">
    <source>
        <dbReference type="ARBA" id="ARBA00022630"/>
    </source>
</evidence>
<dbReference type="PANTHER" id="PTHR42887:SF2">
    <property type="entry name" value="OS12G0638800 PROTEIN"/>
    <property type="match status" value="1"/>
</dbReference>
<dbReference type="NCBIfam" id="TIGR00275">
    <property type="entry name" value="aminoacetone oxidase family FAD-binding enzyme"/>
    <property type="match status" value="1"/>
</dbReference>
<evidence type="ECO:0000259" key="5">
    <source>
        <dbReference type="Pfam" id="PF22780"/>
    </source>
</evidence>
<evidence type="ECO:0000313" key="7">
    <source>
        <dbReference type="Proteomes" id="UP000664218"/>
    </source>
</evidence>
<dbReference type="InterPro" id="IPR004792">
    <property type="entry name" value="BaiN-like"/>
</dbReference>
<evidence type="ECO:0000256" key="1">
    <source>
        <dbReference type="ARBA" id="ARBA00001974"/>
    </source>
</evidence>
<name>A0A939H7B4_9CLOT</name>
<dbReference type="AlphaFoldDB" id="A0A939H7B4"/>
<sequence length="416" mass="45845">MEKHEIIIVGAGASGVYLSLLLADYGKDILLLEAKDRILKKLLTTGNGRCNITNETVMDRISDMYTSDNDSYDFSPLRTYDLEDTLRYFSSLGLNLTTLDDHKMYPYSLQSSSVVDLLRLSLEEKGVPLKLNEKVTNVRKKGKTFLVTTTMSQYECDKLVISSGGMAAPGTGSDGSMYKILRGLGHHVITPMPSLVQMKLSHPALRALSGVKISGSAVLSMNDAILRKEEGELLFTDYGISGPPILQLSRFLHPHLENGKELLLTLDFFPEKSPEEVKEIILNHAALFSYRSAMDVFKSLLPSKLIPVLLRESGLDRPSTVIGEVDPIHLIKLAQLLKEWSFPVTGTQGFNMAQGTYGGVDTREVRHTLESLKVPNLYLTGEVLDVLGACGGFNLQWAWSTAGTVMKALTGQMEGR</sequence>
<gene>
    <name evidence="6" type="ORF">J3A84_11340</name>
</gene>
<feature type="domain" description="RsdA/BaiN/AoA(So)-like insert" evidence="5">
    <location>
        <begin position="193"/>
        <end position="353"/>
    </location>
</feature>
<protein>
    <submittedName>
        <fullName evidence="6">NAD(P)/FAD-dependent oxidoreductase</fullName>
    </submittedName>
</protein>
<keyword evidence="7" id="KW-1185">Reference proteome</keyword>
<evidence type="ECO:0000259" key="4">
    <source>
        <dbReference type="Pfam" id="PF03486"/>
    </source>
</evidence>